<organism evidence="1 2">
    <name type="scientific">Pyrenophora tritici-repentis</name>
    <dbReference type="NCBI Taxonomy" id="45151"/>
    <lineage>
        <taxon>Eukaryota</taxon>
        <taxon>Fungi</taxon>
        <taxon>Dikarya</taxon>
        <taxon>Ascomycota</taxon>
        <taxon>Pezizomycotina</taxon>
        <taxon>Dothideomycetes</taxon>
        <taxon>Pleosporomycetidae</taxon>
        <taxon>Pleosporales</taxon>
        <taxon>Pleosporineae</taxon>
        <taxon>Pleosporaceae</taxon>
        <taxon>Pyrenophora</taxon>
    </lineage>
</organism>
<evidence type="ECO:0000313" key="2">
    <source>
        <dbReference type="Proteomes" id="UP000245464"/>
    </source>
</evidence>
<gene>
    <name evidence="1" type="ORF">PtrM4_089100</name>
</gene>
<reference evidence="1 2" key="1">
    <citation type="journal article" date="2018" name="BMC Genomics">
        <title>Comparative genomics of the wheat fungal pathogen Pyrenophora tritici-repentis reveals chromosomal variations and genome plasticity.</title>
        <authorList>
            <person name="Moolhuijzen P."/>
            <person name="See P.T."/>
            <person name="Hane J.K."/>
            <person name="Shi G."/>
            <person name="Liu Z."/>
            <person name="Oliver R.P."/>
            <person name="Moffat C.S."/>
        </authorList>
    </citation>
    <scope>NUCLEOTIDE SEQUENCE [LARGE SCALE GENOMIC DNA]</scope>
    <source>
        <strain evidence="1">M4</strain>
    </source>
</reference>
<proteinExistence type="predicted"/>
<sequence length="96" mass="10953">MQLHLTTAALFLLQGASALGNYILCHESPPDSNIGNTCREQGLLYLCCNTKSMKHRHYKDNYYPNRYVFKYWADQESEPRGCPATLSGGWACVQYE</sequence>
<protein>
    <submittedName>
        <fullName evidence="1">Uncharacterized protein</fullName>
    </submittedName>
</protein>
<dbReference type="AlphaFoldDB" id="A0A5M9LBL7"/>
<name>A0A5M9LBL7_9PLEO</name>
<accession>A0A5M9LBL7</accession>
<comment type="caution">
    <text evidence="1">The sequence shown here is derived from an EMBL/GenBank/DDBJ whole genome shotgun (WGS) entry which is preliminary data.</text>
</comment>
<dbReference type="Proteomes" id="UP000245464">
    <property type="component" value="Chromosome 4"/>
</dbReference>
<dbReference type="GeneID" id="90956218"/>
<evidence type="ECO:0000313" key="1">
    <source>
        <dbReference type="EMBL" id="KAF7571410.1"/>
    </source>
</evidence>
<dbReference type="EMBL" id="NQIK02000004">
    <property type="protein sequence ID" value="KAF7571410.1"/>
    <property type="molecule type" value="Genomic_DNA"/>
</dbReference>
<dbReference type="RefSeq" id="XP_065962532.1">
    <property type="nucleotide sequence ID" value="XM_066106864.1"/>
</dbReference>
<dbReference type="KEGG" id="ptrr:90956218"/>